<gene>
    <name evidence="1" type="ORF">JFY71_07350</name>
</gene>
<accession>A0AC61MRD7</accession>
<protein>
    <submittedName>
        <fullName evidence="1">Dephospho-CoA kinase</fullName>
        <ecNumber evidence="1">2.7.1.24</ecNumber>
    </submittedName>
</protein>
<dbReference type="Proteomes" id="UP000595814">
    <property type="component" value="Chromosome"/>
</dbReference>
<keyword evidence="2" id="KW-1185">Reference proteome</keyword>
<reference evidence="1 2" key="1">
    <citation type="journal article" date="2022" name="Int. J. Syst. Evol. Microbiol.">
        <title>Miniphocaeibacter halophilus sp. nov., an ammonium-tolerant acetate-producing bacterium isolated from a biogas system.</title>
        <authorList>
            <person name="Schnurer A."/>
            <person name="Singh A."/>
            <person name="Bi S."/>
            <person name="Qiao W."/>
            <person name="Westerholm M."/>
        </authorList>
    </citation>
    <scope>NUCLEOTIDE SEQUENCE [LARGE SCALE GENOMIC DNA]</scope>
    <source>
        <strain evidence="1 2">AMB_01</strain>
    </source>
</reference>
<name>A0AC61MRD7_9FIRM</name>
<sequence>MNQNKKIFIITGTISSGKSTFSNILRQKGFKVIDADKIVHELYDEDSMKKQLTLNFGNTILVDGNINRKILGNIVFNNEEKKQLLETIVHPRVLDRIIEYISNSNDNIFIEIPLYYKVEKELIKKINNYKLILITIEKEIQIERLIKRNNITRKEAMVLIDNIEDTSKFSKKVDYTIENNGNLEDFKLKIEKFLIAERLDESNKENI</sequence>
<keyword evidence="1" id="KW-0418">Kinase</keyword>
<dbReference type="EC" id="2.7.1.24" evidence="1"/>
<keyword evidence="1" id="KW-0808">Transferase</keyword>
<organism evidence="1 2">
    <name type="scientific">Miniphocaeibacter halophilus</name>
    <dbReference type="NCBI Taxonomy" id="2931922"/>
    <lineage>
        <taxon>Bacteria</taxon>
        <taxon>Bacillati</taxon>
        <taxon>Bacillota</taxon>
        <taxon>Tissierellia</taxon>
        <taxon>Tissierellales</taxon>
        <taxon>Peptoniphilaceae</taxon>
        <taxon>Miniphocaeibacter</taxon>
    </lineage>
</organism>
<proteinExistence type="predicted"/>
<evidence type="ECO:0000313" key="1">
    <source>
        <dbReference type="EMBL" id="QQK07140.1"/>
    </source>
</evidence>
<evidence type="ECO:0000313" key="2">
    <source>
        <dbReference type="Proteomes" id="UP000595814"/>
    </source>
</evidence>
<dbReference type="EMBL" id="CP066744">
    <property type="protein sequence ID" value="QQK07140.1"/>
    <property type="molecule type" value="Genomic_DNA"/>
</dbReference>